<feature type="compositionally biased region" description="Basic and acidic residues" evidence="1">
    <location>
        <begin position="66"/>
        <end position="77"/>
    </location>
</feature>
<dbReference type="Proteomes" id="UP000762676">
    <property type="component" value="Unassembled WGS sequence"/>
</dbReference>
<organism evidence="2 3">
    <name type="scientific">Elysia marginata</name>
    <dbReference type="NCBI Taxonomy" id="1093978"/>
    <lineage>
        <taxon>Eukaryota</taxon>
        <taxon>Metazoa</taxon>
        <taxon>Spiralia</taxon>
        <taxon>Lophotrochozoa</taxon>
        <taxon>Mollusca</taxon>
        <taxon>Gastropoda</taxon>
        <taxon>Heterobranchia</taxon>
        <taxon>Euthyneura</taxon>
        <taxon>Panpulmonata</taxon>
        <taxon>Sacoglossa</taxon>
        <taxon>Placobranchoidea</taxon>
        <taxon>Plakobranchidae</taxon>
        <taxon>Elysia</taxon>
    </lineage>
</organism>
<evidence type="ECO:0000256" key="1">
    <source>
        <dbReference type="SAM" id="MobiDB-lite"/>
    </source>
</evidence>
<gene>
    <name evidence="2" type="ORF">ElyMa_004177400</name>
</gene>
<evidence type="ECO:0000313" key="2">
    <source>
        <dbReference type="EMBL" id="GFR85570.1"/>
    </source>
</evidence>
<feature type="region of interest" description="Disordered" evidence="1">
    <location>
        <begin position="66"/>
        <end position="134"/>
    </location>
</feature>
<sequence length="334" mass="35748">MYEGSGGATGSVNAVAVGGSIISLPRACALCGRGGNLHLSAADPNCRCQQDSVLITSFHNGAGVEDSKFSPDVDSGHVTHKSQASGKQRKAKMSQQRKAASVTPTRLGLMSITDGGEPHSPNTEPDADKEDYAPVKSARPLSASTVDQCLVPSPHRPNVHHRKLLRKSTVASVLSPSAHPPDSVFNPQQNLFHTQQPMPGPSKRHGPNLQGFISSWQALASSSGASSSVQELIYSPLHPLFHHQQRQMLLQPPSYRPIRLGNHSGFRGRMHAGGRITSIGGGGLREYHTTQKSGAHVASSVKLWTNLSIAEGHDQWLSPLSVVAQRRARLKQPK</sequence>
<name>A0AAV4GKK2_9GAST</name>
<accession>A0AAV4GKK2</accession>
<proteinExistence type="predicted"/>
<evidence type="ECO:0000313" key="3">
    <source>
        <dbReference type="Proteomes" id="UP000762676"/>
    </source>
</evidence>
<reference evidence="2 3" key="1">
    <citation type="journal article" date="2021" name="Elife">
        <title>Chloroplast acquisition without the gene transfer in kleptoplastic sea slugs, Plakobranchus ocellatus.</title>
        <authorList>
            <person name="Maeda T."/>
            <person name="Takahashi S."/>
            <person name="Yoshida T."/>
            <person name="Shimamura S."/>
            <person name="Takaki Y."/>
            <person name="Nagai Y."/>
            <person name="Toyoda A."/>
            <person name="Suzuki Y."/>
            <person name="Arimoto A."/>
            <person name="Ishii H."/>
            <person name="Satoh N."/>
            <person name="Nishiyama T."/>
            <person name="Hasebe M."/>
            <person name="Maruyama T."/>
            <person name="Minagawa J."/>
            <person name="Obokata J."/>
            <person name="Shigenobu S."/>
        </authorList>
    </citation>
    <scope>NUCLEOTIDE SEQUENCE [LARGE SCALE GENOMIC DNA]</scope>
</reference>
<dbReference type="AlphaFoldDB" id="A0AAV4GKK2"/>
<comment type="caution">
    <text evidence="2">The sequence shown here is derived from an EMBL/GenBank/DDBJ whole genome shotgun (WGS) entry which is preliminary data.</text>
</comment>
<feature type="compositionally biased region" description="Polar residues" evidence="1">
    <location>
        <begin position="93"/>
        <end position="104"/>
    </location>
</feature>
<keyword evidence="3" id="KW-1185">Reference proteome</keyword>
<protein>
    <submittedName>
        <fullName evidence="2">Uncharacterized protein</fullName>
    </submittedName>
</protein>
<dbReference type="EMBL" id="BMAT01008465">
    <property type="protein sequence ID" value="GFR85570.1"/>
    <property type="molecule type" value="Genomic_DNA"/>
</dbReference>